<accession>A0AAP0BVK6</accession>
<evidence type="ECO:0000313" key="2">
    <source>
        <dbReference type="EMBL" id="KAK8951772.1"/>
    </source>
</evidence>
<dbReference type="Proteomes" id="UP001418222">
    <property type="component" value="Unassembled WGS sequence"/>
</dbReference>
<evidence type="ECO:0000313" key="3">
    <source>
        <dbReference type="Proteomes" id="UP001418222"/>
    </source>
</evidence>
<comment type="similarity">
    <text evidence="1">Belongs to the ARG7 family.</text>
</comment>
<dbReference type="GO" id="GO:0009733">
    <property type="term" value="P:response to auxin"/>
    <property type="evidence" value="ECO:0007669"/>
    <property type="project" value="InterPro"/>
</dbReference>
<evidence type="ECO:0000256" key="1">
    <source>
        <dbReference type="ARBA" id="ARBA00006974"/>
    </source>
</evidence>
<gene>
    <name evidence="2" type="ORF">KSP39_PZI004396</name>
</gene>
<dbReference type="PANTHER" id="PTHR31175">
    <property type="entry name" value="AUXIN-RESPONSIVE FAMILY PROTEIN"/>
    <property type="match status" value="1"/>
</dbReference>
<dbReference type="InterPro" id="IPR003676">
    <property type="entry name" value="SAUR_fam"/>
</dbReference>
<protein>
    <recommendedName>
        <fullName evidence="4">Small auxin up regulated protein</fullName>
    </recommendedName>
</protein>
<dbReference type="Pfam" id="PF02519">
    <property type="entry name" value="Auxin_inducible"/>
    <property type="match status" value="1"/>
</dbReference>
<dbReference type="PANTHER" id="PTHR31175:SF82">
    <property type="entry name" value="AUXIN-RESPONSIVE PROTEIN SAUR65"/>
    <property type="match status" value="1"/>
</dbReference>
<sequence length="127" mass="14262">MARRWKKKAVLGRKRILSATQNAVASRGHVFVYSADGRRFAIPLRYLSGSIFHELLRISEEEFGLPADGPITVPCDAAFMERVLFALHRPTSMDVETAVLLSISNCRLVKSSSSFEDLQKKQVLVRV</sequence>
<keyword evidence="3" id="KW-1185">Reference proteome</keyword>
<dbReference type="AlphaFoldDB" id="A0AAP0BVK6"/>
<organism evidence="2 3">
    <name type="scientific">Platanthera zijinensis</name>
    <dbReference type="NCBI Taxonomy" id="2320716"/>
    <lineage>
        <taxon>Eukaryota</taxon>
        <taxon>Viridiplantae</taxon>
        <taxon>Streptophyta</taxon>
        <taxon>Embryophyta</taxon>
        <taxon>Tracheophyta</taxon>
        <taxon>Spermatophyta</taxon>
        <taxon>Magnoliopsida</taxon>
        <taxon>Liliopsida</taxon>
        <taxon>Asparagales</taxon>
        <taxon>Orchidaceae</taxon>
        <taxon>Orchidoideae</taxon>
        <taxon>Orchideae</taxon>
        <taxon>Orchidinae</taxon>
        <taxon>Platanthera</taxon>
    </lineage>
</organism>
<name>A0AAP0BVK6_9ASPA</name>
<dbReference type="EMBL" id="JBBWWQ010000003">
    <property type="protein sequence ID" value="KAK8951772.1"/>
    <property type="molecule type" value="Genomic_DNA"/>
</dbReference>
<reference evidence="2 3" key="1">
    <citation type="journal article" date="2022" name="Nat. Plants">
        <title>Genomes of leafy and leafless Platanthera orchids illuminate the evolution of mycoheterotrophy.</title>
        <authorList>
            <person name="Li M.H."/>
            <person name="Liu K.W."/>
            <person name="Li Z."/>
            <person name="Lu H.C."/>
            <person name="Ye Q.L."/>
            <person name="Zhang D."/>
            <person name="Wang J.Y."/>
            <person name="Li Y.F."/>
            <person name="Zhong Z.M."/>
            <person name="Liu X."/>
            <person name="Yu X."/>
            <person name="Liu D.K."/>
            <person name="Tu X.D."/>
            <person name="Liu B."/>
            <person name="Hao Y."/>
            <person name="Liao X.Y."/>
            <person name="Jiang Y.T."/>
            <person name="Sun W.H."/>
            <person name="Chen J."/>
            <person name="Chen Y.Q."/>
            <person name="Ai Y."/>
            <person name="Zhai J.W."/>
            <person name="Wu S.S."/>
            <person name="Zhou Z."/>
            <person name="Hsiao Y.Y."/>
            <person name="Wu W.L."/>
            <person name="Chen Y.Y."/>
            <person name="Lin Y.F."/>
            <person name="Hsu J.L."/>
            <person name="Li C.Y."/>
            <person name="Wang Z.W."/>
            <person name="Zhao X."/>
            <person name="Zhong W.Y."/>
            <person name="Ma X.K."/>
            <person name="Ma L."/>
            <person name="Huang J."/>
            <person name="Chen G.Z."/>
            <person name="Huang M.Z."/>
            <person name="Huang L."/>
            <person name="Peng D.H."/>
            <person name="Luo Y.B."/>
            <person name="Zou S.Q."/>
            <person name="Chen S.P."/>
            <person name="Lan S."/>
            <person name="Tsai W.C."/>
            <person name="Van de Peer Y."/>
            <person name="Liu Z.J."/>
        </authorList>
    </citation>
    <scope>NUCLEOTIDE SEQUENCE [LARGE SCALE GENOMIC DNA]</scope>
    <source>
        <strain evidence="2">Lor287</strain>
    </source>
</reference>
<evidence type="ECO:0008006" key="4">
    <source>
        <dbReference type="Google" id="ProtNLM"/>
    </source>
</evidence>
<comment type="caution">
    <text evidence="2">The sequence shown here is derived from an EMBL/GenBank/DDBJ whole genome shotgun (WGS) entry which is preliminary data.</text>
</comment>
<proteinExistence type="inferred from homology"/>